<dbReference type="InterPro" id="IPR047109">
    <property type="entry name" value="CAD-like"/>
</dbReference>
<dbReference type="PROSITE" id="PS00059">
    <property type="entry name" value="ADH_ZINC"/>
    <property type="match status" value="1"/>
</dbReference>
<dbReference type="SMART" id="SM00829">
    <property type="entry name" value="PKS_ER"/>
    <property type="match status" value="1"/>
</dbReference>
<dbReference type="Pfam" id="PF08240">
    <property type="entry name" value="ADH_N"/>
    <property type="match status" value="1"/>
</dbReference>
<comment type="cofactor">
    <cofactor evidence="1 5">
        <name>Zn(2+)</name>
        <dbReference type="ChEBI" id="CHEBI:29105"/>
    </cofactor>
</comment>
<dbReference type="RefSeq" id="WP_129563544.1">
    <property type="nucleotide sequence ID" value="NZ_CADIKL010000011.1"/>
</dbReference>
<dbReference type="EC" id="1.1.1.2" evidence="7"/>
<dbReference type="InterPro" id="IPR011032">
    <property type="entry name" value="GroES-like_sf"/>
</dbReference>
<evidence type="ECO:0000256" key="3">
    <source>
        <dbReference type="ARBA" id="ARBA00022833"/>
    </source>
</evidence>
<dbReference type="InterPro" id="IPR020843">
    <property type="entry name" value="ER"/>
</dbReference>
<accession>A0A6J5G1C4</accession>
<dbReference type="Pfam" id="PF00107">
    <property type="entry name" value="ADH_zinc_N"/>
    <property type="match status" value="1"/>
</dbReference>
<dbReference type="Gene3D" id="3.90.180.10">
    <property type="entry name" value="Medium-chain alcohol dehydrogenases, catalytic domain"/>
    <property type="match status" value="1"/>
</dbReference>
<dbReference type="InterPro" id="IPR036291">
    <property type="entry name" value="NAD(P)-bd_dom_sf"/>
</dbReference>
<dbReference type="Proteomes" id="UP000494119">
    <property type="component" value="Unassembled WGS sequence"/>
</dbReference>
<dbReference type="CDD" id="cd05283">
    <property type="entry name" value="CAD1"/>
    <property type="match status" value="1"/>
</dbReference>
<dbReference type="AlphaFoldDB" id="A0A6J5G1C4"/>
<dbReference type="FunFam" id="3.40.50.720:FF:000022">
    <property type="entry name" value="Cinnamyl alcohol dehydrogenase"/>
    <property type="match status" value="1"/>
</dbReference>
<name>A0A6J5G1C4_9BURK</name>
<evidence type="ECO:0000259" key="6">
    <source>
        <dbReference type="SMART" id="SM00829"/>
    </source>
</evidence>
<dbReference type="SUPFAM" id="SSF50129">
    <property type="entry name" value="GroES-like"/>
    <property type="match status" value="1"/>
</dbReference>
<evidence type="ECO:0000313" key="8">
    <source>
        <dbReference type="Proteomes" id="UP000494119"/>
    </source>
</evidence>
<protein>
    <submittedName>
        <fullName evidence="7">NADP-dependent alcohol dehydrogenase C 2</fullName>
        <ecNumber evidence="7">1.1.1.2</ecNumber>
    </submittedName>
</protein>
<evidence type="ECO:0000256" key="1">
    <source>
        <dbReference type="ARBA" id="ARBA00001947"/>
    </source>
</evidence>
<evidence type="ECO:0000256" key="4">
    <source>
        <dbReference type="ARBA" id="ARBA00023002"/>
    </source>
</evidence>
<dbReference type="GO" id="GO:0008106">
    <property type="term" value="F:alcohol dehydrogenase (NADP+) activity"/>
    <property type="evidence" value="ECO:0007669"/>
    <property type="project" value="UniProtKB-EC"/>
</dbReference>
<reference evidence="7 8" key="1">
    <citation type="submission" date="2020-04" db="EMBL/GenBank/DDBJ databases">
        <authorList>
            <person name="De Canck E."/>
        </authorList>
    </citation>
    <scope>NUCLEOTIDE SEQUENCE [LARGE SCALE GENOMIC DNA]</scope>
    <source>
        <strain evidence="7 8">LMG 28688</strain>
    </source>
</reference>
<keyword evidence="8" id="KW-1185">Reference proteome</keyword>
<keyword evidence="2 5" id="KW-0479">Metal-binding</keyword>
<evidence type="ECO:0000256" key="2">
    <source>
        <dbReference type="ARBA" id="ARBA00022723"/>
    </source>
</evidence>
<sequence>MTTCKAFGACEAHADLTPMHIERRALREHDVAIDIDYCGICHSDAHAVHNDWGTTVYPCVPGHEIVGRVSAVGAHVTRYKPGDRVAVGCLVDSCQACPSCEGGQEQNCAKGPTATYNGKDRHTGETTLGGYSERIVVREQFVLRVPDALDVRYAGPLLCAGITVWTPLRRYGVGEGSKIAVVGLGGLGHMAVKLAVALGAEVTVITTSASKADDARALGASDVLLSKDPKAMQAAANRFDFILDTIPTRHNVNPYLMLLGRNGVLVLVGALEPLEAVHGALLVINNRSIAGSLIGGLPATQELLDFCAEHNVLPDCEIVDVHEINTAFTRMQANDVKYRFVIDMATLHDVKTD</sequence>
<dbReference type="InterPro" id="IPR002328">
    <property type="entry name" value="ADH_Zn_CS"/>
</dbReference>
<organism evidence="7 8">
    <name type="scientific">Paraburkholderia caffeinitolerans</name>
    <dbReference type="NCBI Taxonomy" id="1723730"/>
    <lineage>
        <taxon>Bacteria</taxon>
        <taxon>Pseudomonadati</taxon>
        <taxon>Pseudomonadota</taxon>
        <taxon>Betaproteobacteria</taxon>
        <taxon>Burkholderiales</taxon>
        <taxon>Burkholderiaceae</taxon>
        <taxon>Paraburkholderia</taxon>
    </lineage>
</organism>
<comment type="similarity">
    <text evidence="5">Belongs to the zinc-containing alcohol dehydrogenase family.</text>
</comment>
<keyword evidence="3 5" id="KW-0862">Zinc</keyword>
<feature type="domain" description="Enoyl reductase (ER)" evidence="6">
    <location>
        <begin position="11"/>
        <end position="342"/>
    </location>
</feature>
<dbReference type="InterPro" id="IPR013154">
    <property type="entry name" value="ADH-like_N"/>
</dbReference>
<dbReference type="GO" id="GO:0008270">
    <property type="term" value="F:zinc ion binding"/>
    <property type="evidence" value="ECO:0007669"/>
    <property type="project" value="InterPro"/>
</dbReference>
<gene>
    <name evidence="7" type="primary">adhC2</name>
    <name evidence="7" type="ORF">LMG28688_02607</name>
</gene>
<proteinExistence type="inferred from homology"/>
<dbReference type="Gene3D" id="3.40.50.720">
    <property type="entry name" value="NAD(P)-binding Rossmann-like Domain"/>
    <property type="match status" value="1"/>
</dbReference>
<dbReference type="PANTHER" id="PTHR42683">
    <property type="entry name" value="ALDEHYDE REDUCTASE"/>
    <property type="match status" value="1"/>
</dbReference>
<dbReference type="EMBL" id="CADIKL010000011">
    <property type="protein sequence ID" value="CAB3788100.1"/>
    <property type="molecule type" value="Genomic_DNA"/>
</dbReference>
<dbReference type="InterPro" id="IPR013149">
    <property type="entry name" value="ADH-like_C"/>
</dbReference>
<keyword evidence="4 7" id="KW-0560">Oxidoreductase</keyword>
<evidence type="ECO:0000313" key="7">
    <source>
        <dbReference type="EMBL" id="CAB3788100.1"/>
    </source>
</evidence>
<dbReference type="SUPFAM" id="SSF51735">
    <property type="entry name" value="NAD(P)-binding Rossmann-fold domains"/>
    <property type="match status" value="1"/>
</dbReference>
<evidence type="ECO:0000256" key="5">
    <source>
        <dbReference type="RuleBase" id="RU361277"/>
    </source>
</evidence>